<protein>
    <submittedName>
        <fullName evidence="2">RCG63482</fullName>
    </submittedName>
</protein>
<gene>
    <name evidence="2" type="ORF">rCG_63482</name>
</gene>
<organism evidence="2 3">
    <name type="scientific">Rattus norvegicus</name>
    <name type="common">Rat</name>
    <dbReference type="NCBI Taxonomy" id="10116"/>
    <lineage>
        <taxon>Eukaryota</taxon>
        <taxon>Metazoa</taxon>
        <taxon>Chordata</taxon>
        <taxon>Craniata</taxon>
        <taxon>Vertebrata</taxon>
        <taxon>Euteleostomi</taxon>
        <taxon>Mammalia</taxon>
        <taxon>Eutheria</taxon>
        <taxon>Euarchontoglires</taxon>
        <taxon>Glires</taxon>
        <taxon>Rodentia</taxon>
        <taxon>Myomorpha</taxon>
        <taxon>Muroidea</taxon>
        <taxon>Muridae</taxon>
        <taxon>Murinae</taxon>
        <taxon>Rattus</taxon>
    </lineage>
</organism>
<evidence type="ECO:0000313" key="2">
    <source>
        <dbReference type="EMBL" id="EDM04725.1"/>
    </source>
</evidence>
<feature type="compositionally biased region" description="Basic and acidic residues" evidence="1">
    <location>
        <begin position="1"/>
        <end position="16"/>
    </location>
</feature>
<sequence>MKRVREEWGKWSKAETPEPGLSSPGSCIASAEEASSQSCVVPGPDVSGCPFTGIPFPLRAMWLLGF</sequence>
<dbReference type="Proteomes" id="UP000234681">
    <property type="component" value="Chromosome 10"/>
</dbReference>
<name>A6HFC0_RAT</name>
<proteinExistence type="predicted"/>
<evidence type="ECO:0000313" key="3">
    <source>
        <dbReference type="Proteomes" id="UP000234681"/>
    </source>
</evidence>
<evidence type="ECO:0000256" key="1">
    <source>
        <dbReference type="SAM" id="MobiDB-lite"/>
    </source>
</evidence>
<feature type="region of interest" description="Disordered" evidence="1">
    <location>
        <begin position="1"/>
        <end position="28"/>
    </location>
</feature>
<accession>A6HFC0</accession>
<dbReference type="AlphaFoldDB" id="A6HFC0"/>
<dbReference type="EMBL" id="CH473948">
    <property type="protein sequence ID" value="EDM04725.1"/>
    <property type="molecule type" value="Genomic_DNA"/>
</dbReference>
<reference evidence="2 3" key="1">
    <citation type="submission" date="2005-07" db="EMBL/GenBank/DDBJ databases">
        <authorList>
            <person name="Mural R.J."/>
            <person name="Li P.W."/>
            <person name="Adams M.D."/>
            <person name="Amanatides P.G."/>
            <person name="Baden-Tillson H."/>
            <person name="Barnstead M."/>
            <person name="Chin S.H."/>
            <person name="Dew I."/>
            <person name="Evans C.A."/>
            <person name="Ferriera S."/>
            <person name="Flanigan M."/>
            <person name="Fosler C."/>
            <person name="Glodek A."/>
            <person name="Gu Z."/>
            <person name="Holt R.A."/>
            <person name="Jennings D."/>
            <person name="Kraft C.L."/>
            <person name="Lu F."/>
            <person name="Nguyen T."/>
            <person name="Nusskern D.R."/>
            <person name="Pfannkoch C.M."/>
            <person name="Sitter C."/>
            <person name="Sutton G.G."/>
            <person name="Venter J.C."/>
            <person name="Wang Z."/>
            <person name="Woodage T."/>
            <person name="Zheng X.H."/>
            <person name="Zhong F."/>
        </authorList>
    </citation>
    <scope>NUCLEOTIDE SEQUENCE [LARGE SCALE GENOMIC DNA]</scope>
    <source>
        <strain>BN</strain>
        <strain evidence="3">Sprague-Dawley</strain>
    </source>
</reference>